<dbReference type="AlphaFoldDB" id="A0AAW8SYG3"/>
<dbReference type="InterPro" id="IPR002575">
    <property type="entry name" value="Aminoglycoside_PTrfase"/>
</dbReference>
<dbReference type="InterPro" id="IPR011009">
    <property type="entry name" value="Kinase-like_dom_sf"/>
</dbReference>
<comment type="caution">
    <text evidence="7">The sequence shown here is derived from an EMBL/GenBank/DDBJ whole genome shotgun (WGS) entry which is preliminary data.</text>
</comment>
<evidence type="ECO:0000256" key="2">
    <source>
        <dbReference type="ARBA" id="ARBA00022679"/>
    </source>
</evidence>
<keyword evidence="5" id="KW-0067">ATP-binding</keyword>
<keyword evidence="3" id="KW-0547">Nucleotide-binding</keyword>
<name>A0AAW8SYG3_9ENTE</name>
<gene>
    <name evidence="7" type="ORF">P7D78_11110</name>
</gene>
<dbReference type="Gene3D" id="3.30.200.20">
    <property type="entry name" value="Phosphorylase Kinase, domain 1"/>
    <property type="match status" value="1"/>
</dbReference>
<dbReference type="PANTHER" id="PTHR34273:SF2">
    <property type="entry name" value="METHYLTHIORIBOSE KINASE"/>
    <property type="match status" value="1"/>
</dbReference>
<protein>
    <submittedName>
        <fullName evidence="7">Phosphotransferase</fullName>
    </submittedName>
</protein>
<evidence type="ECO:0000313" key="7">
    <source>
        <dbReference type="EMBL" id="MDT2538682.1"/>
    </source>
</evidence>
<keyword evidence="4" id="KW-0418">Kinase</keyword>
<dbReference type="Gene3D" id="3.90.1200.10">
    <property type="match status" value="1"/>
</dbReference>
<proteinExistence type="inferred from homology"/>
<evidence type="ECO:0000256" key="3">
    <source>
        <dbReference type="ARBA" id="ARBA00022741"/>
    </source>
</evidence>
<organism evidence="7 8">
    <name type="scientific">Enterococcus raffinosus</name>
    <dbReference type="NCBI Taxonomy" id="71452"/>
    <lineage>
        <taxon>Bacteria</taxon>
        <taxon>Bacillati</taxon>
        <taxon>Bacillota</taxon>
        <taxon>Bacilli</taxon>
        <taxon>Lactobacillales</taxon>
        <taxon>Enterococcaceae</taxon>
        <taxon>Enterococcus</taxon>
    </lineage>
</organism>
<dbReference type="GO" id="GO:0005524">
    <property type="term" value="F:ATP binding"/>
    <property type="evidence" value="ECO:0007669"/>
    <property type="project" value="UniProtKB-KW"/>
</dbReference>
<dbReference type="PANTHER" id="PTHR34273">
    <property type="entry name" value="METHYLTHIORIBOSE KINASE"/>
    <property type="match status" value="1"/>
</dbReference>
<dbReference type="EMBL" id="JARPXM010000010">
    <property type="protein sequence ID" value="MDT2538682.1"/>
    <property type="molecule type" value="Genomic_DNA"/>
</dbReference>
<dbReference type="Proteomes" id="UP001249240">
    <property type="component" value="Unassembled WGS sequence"/>
</dbReference>
<evidence type="ECO:0000256" key="1">
    <source>
        <dbReference type="ARBA" id="ARBA00010165"/>
    </source>
</evidence>
<evidence type="ECO:0000259" key="6">
    <source>
        <dbReference type="Pfam" id="PF01636"/>
    </source>
</evidence>
<sequence>MEISESTLPKYLLQRTSLFNQTSPLIVTALCNEKDKYVDGYLNYLYTLKQGKQTYIVKHSKETISSGISLAPIDPKRNYLEYMTYQLRAGLAPQMVPETYYADPTEHLFIMEDLSYLSVLRFALCRGDQFPRLGKQVGEYLARTHLATSKMKLSTDYWHALKNYFQNTDMRLIITDFILKPPPRTETKKTPDQEALLAILDTILADKTIRSDWQTLIERITDQDDCLIHGDFHSSNVFVSQNSFKVIDMEYTMTGPFSYDIGYFLANILSQYAAFSVRGDTSMCTYLLLVIKDAYKTYFTFFSSHAEGYQQTRIIEIFQDSLGYLAIANINRIANLGEFPDFDCLAKPKEIFLAKGLSMMLAQTLLAHRQHLRSTEEVCDLIQSTQKDFLKKLTPENENALILT</sequence>
<accession>A0AAW8SYG3</accession>
<feature type="domain" description="Aminoglycoside phosphotransferase" evidence="6">
    <location>
        <begin position="39"/>
        <end position="267"/>
    </location>
</feature>
<dbReference type="Pfam" id="PF01636">
    <property type="entry name" value="APH"/>
    <property type="match status" value="1"/>
</dbReference>
<evidence type="ECO:0000256" key="5">
    <source>
        <dbReference type="ARBA" id="ARBA00022840"/>
    </source>
</evidence>
<evidence type="ECO:0000256" key="4">
    <source>
        <dbReference type="ARBA" id="ARBA00022777"/>
    </source>
</evidence>
<dbReference type="RefSeq" id="WP_010746526.1">
    <property type="nucleotide sequence ID" value="NZ_BAAAXM010000040.1"/>
</dbReference>
<evidence type="ECO:0000313" key="8">
    <source>
        <dbReference type="Proteomes" id="UP001249240"/>
    </source>
</evidence>
<reference evidence="7" key="1">
    <citation type="submission" date="2023-03" db="EMBL/GenBank/DDBJ databases">
        <authorList>
            <person name="Shen W."/>
            <person name="Cai J."/>
        </authorList>
    </citation>
    <scope>NUCLEOTIDE SEQUENCE</scope>
    <source>
        <strain evidence="7">B646-2</strain>
    </source>
</reference>
<dbReference type="SUPFAM" id="SSF56112">
    <property type="entry name" value="Protein kinase-like (PK-like)"/>
    <property type="match status" value="1"/>
</dbReference>
<comment type="similarity">
    <text evidence="1">Belongs to the methylthioribose kinase family.</text>
</comment>
<keyword evidence="2" id="KW-0808">Transferase</keyword>
<dbReference type="GO" id="GO:0016301">
    <property type="term" value="F:kinase activity"/>
    <property type="evidence" value="ECO:0007669"/>
    <property type="project" value="UniProtKB-KW"/>
</dbReference>